<sequence>MNKNMLFRNIPKVDVLLEKTEIINLIEKYHRDVVVDAIREEIDKLRNFIKENDDIFLIEEKINNLVENIDLNVQKVYLYNLKKVINGTGTILHTNLGRAIISKKHADYLSEVVTSYSNLEYNLEEGKRGERYSHFEKLICKITGAECAMAVNNNAAAVMLVLSSMAENKEVIVSRGELVEVGGKFRIPDVMKSSKADLVEIGTTNKTHLEDYEDAITENTGAFLKVHTSNFKILGFTESVSIDELCKLGKDKDIPVIEDIGSGVLVDLSKYGLEYEPTVQDSIKAGVDIVSFSGDKLLGGPQAGIIVGKRKYIDKMKKNPLTRAFRIDKFTATILEMIFHEYLNEEDAIKNIPVLSLITKDIKEIEESANKLYEKLNDIKDVAHVKVEDALSQIGGGSLPAERIKSKCVTILPKNISTTALEERLRFGENPVVGRISEDKLILDMRTVLEDEIDILSQKIVDVLK</sequence>
<dbReference type="GO" id="GO:0001514">
    <property type="term" value="P:selenocysteine incorporation"/>
    <property type="evidence" value="ECO:0007669"/>
    <property type="project" value="UniProtKB-UniRule"/>
</dbReference>
<keyword evidence="5 8" id="KW-0648">Protein biosynthesis</keyword>
<feature type="modified residue" description="N6-(pyridoxal phosphate)lysine" evidence="8 9">
    <location>
        <position position="296"/>
    </location>
</feature>
<evidence type="ECO:0000256" key="1">
    <source>
        <dbReference type="ARBA" id="ARBA00001933"/>
    </source>
</evidence>
<gene>
    <name evidence="8" type="primary">selA</name>
    <name evidence="12" type="ORF">GNF68_12390</name>
</gene>
<evidence type="ECO:0000256" key="4">
    <source>
        <dbReference type="ARBA" id="ARBA00022898"/>
    </source>
</evidence>
<evidence type="ECO:0000256" key="8">
    <source>
        <dbReference type="HAMAP-Rule" id="MF_00423"/>
    </source>
</evidence>
<evidence type="ECO:0000313" key="12">
    <source>
        <dbReference type="EMBL" id="MDZ4909850.1"/>
    </source>
</evidence>
<feature type="coiled-coil region" evidence="10">
    <location>
        <begin position="355"/>
        <end position="382"/>
    </location>
</feature>
<dbReference type="HAMAP" id="MF_00423">
    <property type="entry name" value="SelA"/>
    <property type="match status" value="1"/>
</dbReference>
<dbReference type="Gene3D" id="3.40.640.10">
    <property type="entry name" value="Type I PLP-dependent aspartate aminotransferase-like (Major domain)"/>
    <property type="match status" value="1"/>
</dbReference>
<dbReference type="InterPro" id="IPR015424">
    <property type="entry name" value="PyrdxlP-dep_Trfase"/>
</dbReference>
<feature type="domain" description="L-seryl-tRNA selenium transferase N-terminal" evidence="11">
    <location>
        <begin position="7"/>
        <end position="46"/>
    </location>
</feature>
<dbReference type="InterPro" id="IPR025862">
    <property type="entry name" value="SelA_trans_N_dom"/>
</dbReference>
<dbReference type="NCBIfam" id="TIGR00474">
    <property type="entry name" value="selA"/>
    <property type="match status" value="1"/>
</dbReference>
<dbReference type="GO" id="GO:0004125">
    <property type="term" value="F:L-seryl-tRNA(Sec) selenium transferase activity"/>
    <property type="evidence" value="ECO:0007669"/>
    <property type="project" value="UniProtKB-UniRule"/>
</dbReference>
<evidence type="ECO:0000256" key="10">
    <source>
        <dbReference type="SAM" id="Coils"/>
    </source>
</evidence>
<dbReference type="InterPro" id="IPR015421">
    <property type="entry name" value="PyrdxlP-dep_Trfase_major"/>
</dbReference>
<evidence type="ECO:0000256" key="5">
    <source>
        <dbReference type="ARBA" id="ARBA00022917"/>
    </source>
</evidence>
<name>A0AAW9I2N0_CLOPF</name>
<accession>A0AAW9I2N0</accession>
<dbReference type="GO" id="GO:0005737">
    <property type="term" value="C:cytoplasm"/>
    <property type="evidence" value="ECO:0007669"/>
    <property type="project" value="UniProtKB-SubCell"/>
</dbReference>
<dbReference type="GO" id="GO:0001717">
    <property type="term" value="P:conversion of seryl-tRNAsec to selenocys-tRNAsec"/>
    <property type="evidence" value="ECO:0007669"/>
    <property type="project" value="UniProtKB-UniRule"/>
</dbReference>
<evidence type="ECO:0000256" key="6">
    <source>
        <dbReference type="ARBA" id="ARBA00023266"/>
    </source>
</evidence>
<keyword evidence="6 8" id="KW-0711">Selenium</keyword>
<keyword evidence="3 8" id="KW-0808">Transferase</keyword>
<comment type="cofactor">
    <cofactor evidence="1 8 9">
        <name>pyridoxal 5'-phosphate</name>
        <dbReference type="ChEBI" id="CHEBI:597326"/>
    </cofactor>
</comment>
<keyword evidence="10" id="KW-0175">Coiled coil</keyword>
<protein>
    <recommendedName>
        <fullName evidence="8">L-seryl-tRNA(Sec) selenium transferase</fullName>
        <ecNumber evidence="8">2.9.1.1</ecNumber>
    </recommendedName>
    <alternativeName>
        <fullName evidence="8">Selenocysteine synthase</fullName>
        <shortName evidence="8">Sec synthase</shortName>
    </alternativeName>
    <alternativeName>
        <fullName evidence="8">Selenocysteinyl-tRNA(Sec) synthase</fullName>
    </alternativeName>
</protein>
<dbReference type="RefSeq" id="WP_322395476.1">
    <property type="nucleotide sequence ID" value="NZ_WNUI01000041.1"/>
</dbReference>
<dbReference type="EC" id="2.9.1.1" evidence="8"/>
<comment type="caution">
    <text evidence="12">The sequence shown here is derived from an EMBL/GenBank/DDBJ whole genome shotgun (WGS) entry which is preliminary data.</text>
</comment>
<comment type="function">
    <text evidence="8">Converts seryl-tRNA(Sec) to selenocysteinyl-tRNA(Sec) required for selenoprotein biosynthesis.</text>
</comment>
<evidence type="ECO:0000259" key="11">
    <source>
        <dbReference type="Pfam" id="PF12390"/>
    </source>
</evidence>
<keyword evidence="2 8" id="KW-0963">Cytoplasm</keyword>
<dbReference type="Pfam" id="PF03841">
    <property type="entry name" value="SelA"/>
    <property type="match status" value="1"/>
</dbReference>
<proteinExistence type="inferred from homology"/>
<keyword evidence="4 8" id="KW-0663">Pyridoxal phosphate</keyword>
<evidence type="ECO:0000256" key="9">
    <source>
        <dbReference type="PIRSR" id="PIRSR618319-50"/>
    </source>
</evidence>
<dbReference type="Proteomes" id="UP001288778">
    <property type="component" value="Unassembled WGS sequence"/>
</dbReference>
<comment type="subcellular location">
    <subcellularLocation>
        <location evidence="8">Cytoplasm</location>
    </subcellularLocation>
</comment>
<reference evidence="12" key="1">
    <citation type="submission" date="2019-11" db="EMBL/GenBank/DDBJ databases">
        <title>Characterization of Clostridium perfringens isolates from swine manure treated agricultural soils.</title>
        <authorList>
            <person name="Wushke S.T."/>
        </authorList>
    </citation>
    <scope>NUCLEOTIDE SEQUENCE</scope>
    <source>
        <strain evidence="12">X94</strain>
    </source>
</reference>
<dbReference type="Gene3D" id="3.90.1150.180">
    <property type="match status" value="1"/>
</dbReference>
<evidence type="ECO:0000256" key="2">
    <source>
        <dbReference type="ARBA" id="ARBA00022490"/>
    </source>
</evidence>
<evidence type="ECO:0000256" key="7">
    <source>
        <dbReference type="ARBA" id="ARBA00044507"/>
    </source>
</evidence>
<dbReference type="InterPro" id="IPR004534">
    <property type="entry name" value="SelA_trans"/>
</dbReference>
<dbReference type="InterPro" id="IPR018319">
    <property type="entry name" value="SelA-like"/>
</dbReference>
<comment type="catalytic activity">
    <reaction evidence="8">
        <text>L-seryl-tRNA(Sec) + selenophosphate + H(+) = L-selenocysteinyl-tRNA(Sec) + phosphate</text>
        <dbReference type="Rhea" id="RHEA:22728"/>
        <dbReference type="Rhea" id="RHEA-COMP:9742"/>
        <dbReference type="Rhea" id="RHEA-COMP:9743"/>
        <dbReference type="ChEBI" id="CHEBI:15378"/>
        <dbReference type="ChEBI" id="CHEBI:16144"/>
        <dbReference type="ChEBI" id="CHEBI:43474"/>
        <dbReference type="ChEBI" id="CHEBI:78533"/>
        <dbReference type="ChEBI" id="CHEBI:78573"/>
        <dbReference type="EC" id="2.9.1.1"/>
    </reaction>
</comment>
<dbReference type="PANTHER" id="PTHR32328:SF0">
    <property type="entry name" value="L-SERYL-TRNA(SEC) SELENIUM TRANSFERASE"/>
    <property type="match status" value="1"/>
</dbReference>
<evidence type="ECO:0000313" key="13">
    <source>
        <dbReference type="Proteomes" id="UP001288778"/>
    </source>
</evidence>
<organism evidence="12 13">
    <name type="scientific">Clostridium perfringens</name>
    <dbReference type="NCBI Taxonomy" id="1502"/>
    <lineage>
        <taxon>Bacteria</taxon>
        <taxon>Bacillati</taxon>
        <taxon>Bacillota</taxon>
        <taxon>Clostridia</taxon>
        <taxon>Eubacteriales</taxon>
        <taxon>Clostridiaceae</taxon>
        <taxon>Clostridium</taxon>
    </lineage>
</organism>
<dbReference type="AlphaFoldDB" id="A0AAW9I2N0"/>
<dbReference type="EMBL" id="WNUI01000041">
    <property type="protein sequence ID" value="MDZ4909850.1"/>
    <property type="molecule type" value="Genomic_DNA"/>
</dbReference>
<dbReference type="Pfam" id="PF12390">
    <property type="entry name" value="Se-cys_synth_N"/>
    <property type="match status" value="1"/>
</dbReference>
<comment type="pathway">
    <text evidence="8">Aminoacyl-tRNA biosynthesis; selenocysteinyl-tRNA(Sec) biosynthesis; selenocysteinyl-tRNA(Sec) from L-seryl-tRNA(Sec) (bacterial route): step 1/1.</text>
</comment>
<dbReference type="PANTHER" id="PTHR32328">
    <property type="entry name" value="L-SERYL-TRNA(SEC) SELENIUM TRANSFERASE"/>
    <property type="match status" value="1"/>
</dbReference>
<comment type="similarity">
    <text evidence="7 8">Belongs to the SelA family.</text>
</comment>
<evidence type="ECO:0000256" key="3">
    <source>
        <dbReference type="ARBA" id="ARBA00022679"/>
    </source>
</evidence>
<dbReference type="SUPFAM" id="SSF53383">
    <property type="entry name" value="PLP-dependent transferases"/>
    <property type="match status" value="1"/>
</dbReference>